<evidence type="ECO:0000313" key="4">
    <source>
        <dbReference type="EMBL" id="CAI3996936.1"/>
    </source>
</evidence>
<evidence type="ECO:0000313" key="5">
    <source>
        <dbReference type="EMBL" id="CAL1150311.1"/>
    </source>
</evidence>
<reference evidence="4" key="1">
    <citation type="submission" date="2022-10" db="EMBL/GenBank/DDBJ databases">
        <authorList>
            <person name="Chen Y."/>
            <person name="Dougan E. K."/>
            <person name="Chan C."/>
            <person name="Rhodes N."/>
            <person name="Thang M."/>
        </authorList>
    </citation>
    <scope>NUCLEOTIDE SEQUENCE</scope>
</reference>
<dbReference type="OrthoDB" id="426834at2759"/>
<feature type="compositionally biased region" description="Low complexity" evidence="2">
    <location>
        <begin position="92"/>
        <end position="103"/>
    </location>
</feature>
<dbReference type="EMBL" id="CAMXCT030002268">
    <property type="protein sequence ID" value="CAL4784248.1"/>
    <property type="molecule type" value="Genomic_DNA"/>
</dbReference>
<dbReference type="GO" id="GO:0016491">
    <property type="term" value="F:oxidoreductase activity"/>
    <property type="evidence" value="ECO:0007669"/>
    <property type="project" value="UniProtKB-KW"/>
</dbReference>
<feature type="compositionally biased region" description="Polar residues" evidence="2">
    <location>
        <begin position="27"/>
        <end position="39"/>
    </location>
</feature>
<reference evidence="5" key="2">
    <citation type="submission" date="2024-04" db="EMBL/GenBank/DDBJ databases">
        <authorList>
            <person name="Chen Y."/>
            <person name="Shah S."/>
            <person name="Dougan E. K."/>
            <person name="Thang M."/>
            <person name="Chan C."/>
        </authorList>
    </citation>
    <scope>NUCLEOTIDE SEQUENCE [LARGE SCALE GENOMIC DNA]</scope>
</reference>
<name>A0A9P1G2C6_9DINO</name>
<keyword evidence="1" id="KW-0560">Oxidoreductase</keyword>
<comment type="similarity">
    <text evidence="1">Belongs to the iron/ascorbate-dependent oxidoreductase family.</text>
</comment>
<keyword evidence="1" id="KW-0479">Metal-binding</keyword>
<dbReference type="AlphaFoldDB" id="A0A9P1G2C6"/>
<evidence type="ECO:0000313" key="6">
    <source>
        <dbReference type="EMBL" id="CAL4784248.1"/>
    </source>
</evidence>
<keyword evidence="1" id="KW-0408">Iron</keyword>
<evidence type="ECO:0000256" key="1">
    <source>
        <dbReference type="RuleBase" id="RU003682"/>
    </source>
</evidence>
<comment type="caution">
    <text evidence="4">The sequence shown here is derived from an EMBL/GenBank/DDBJ whole genome shotgun (WGS) entry which is preliminary data.</text>
</comment>
<gene>
    <name evidence="4" type="ORF">C1SCF055_LOCUS23366</name>
</gene>
<dbReference type="GO" id="GO:0046872">
    <property type="term" value="F:metal ion binding"/>
    <property type="evidence" value="ECO:0007669"/>
    <property type="project" value="UniProtKB-KW"/>
</dbReference>
<dbReference type="EMBL" id="CAMXCT020002268">
    <property type="protein sequence ID" value="CAL1150311.1"/>
    <property type="molecule type" value="Genomic_DNA"/>
</dbReference>
<dbReference type="Gene3D" id="2.60.120.620">
    <property type="entry name" value="q2cbj1_9rhob like domain"/>
    <property type="match status" value="1"/>
</dbReference>
<feature type="region of interest" description="Disordered" evidence="2">
    <location>
        <begin position="23"/>
        <end position="44"/>
    </location>
</feature>
<feature type="compositionally biased region" description="Pro residues" evidence="2">
    <location>
        <begin position="79"/>
        <end position="91"/>
    </location>
</feature>
<feature type="region of interest" description="Disordered" evidence="2">
    <location>
        <begin position="76"/>
        <end position="103"/>
    </location>
</feature>
<accession>A0A9P1G2C6</accession>
<dbReference type="InterPro" id="IPR005123">
    <property type="entry name" value="Oxoglu/Fe-dep_dioxygenase_dom"/>
</dbReference>
<evidence type="ECO:0000259" key="3">
    <source>
        <dbReference type="PROSITE" id="PS51471"/>
    </source>
</evidence>
<feature type="domain" description="Fe2OG dioxygenase" evidence="3">
    <location>
        <begin position="248"/>
        <end position="335"/>
    </location>
</feature>
<protein>
    <submittedName>
        <fullName evidence="6">Type II inositol 1,4,5-trisphosphate 5-phosphatase</fullName>
    </submittedName>
</protein>
<evidence type="ECO:0000313" key="7">
    <source>
        <dbReference type="Proteomes" id="UP001152797"/>
    </source>
</evidence>
<dbReference type="PROSITE" id="PS51471">
    <property type="entry name" value="FE2OG_OXY"/>
    <property type="match status" value="1"/>
</dbReference>
<evidence type="ECO:0000256" key="2">
    <source>
        <dbReference type="SAM" id="MobiDB-lite"/>
    </source>
</evidence>
<sequence length="368" mass="39778">MESDHRPVCALLETLLLAMPEVRDSTRTAVPSTSKTPKTSDLPDLLEMSETHEVEQSTPQSSTQVPAEELLDLDVSPITPVPAPTPAPTPASTPASTPAATMPSTTTMGQLVFAKYQDGWYLANVIRPGGHTVDVAWLRPPGAIWGDKAQMAQYLCSTNADETLHGDQLPVATHIRLPRDFQSQSDLIDLLGCRVSKVKPMHKLFESHDVKIRDLSSTAAQKIFQDKLAEPLIDAIGEYFELPKGDVSVDDAFIVRYATDSQRGLAFHRDGSIVSAIISLSDERDYVGGGTQFMDGSVYRPSQGGGILFGGQRLHGGVDITRGARYICTIFFKCGGLSCRDLAVLKDKEEEGDPGIWGTIADVLGVGK</sequence>
<keyword evidence="7" id="KW-1185">Reference proteome</keyword>
<organism evidence="4">
    <name type="scientific">Cladocopium goreaui</name>
    <dbReference type="NCBI Taxonomy" id="2562237"/>
    <lineage>
        <taxon>Eukaryota</taxon>
        <taxon>Sar</taxon>
        <taxon>Alveolata</taxon>
        <taxon>Dinophyceae</taxon>
        <taxon>Suessiales</taxon>
        <taxon>Symbiodiniaceae</taxon>
        <taxon>Cladocopium</taxon>
    </lineage>
</organism>
<dbReference type="EMBL" id="CAMXCT010002268">
    <property type="protein sequence ID" value="CAI3996936.1"/>
    <property type="molecule type" value="Genomic_DNA"/>
</dbReference>
<proteinExistence type="inferred from homology"/>
<dbReference type="Proteomes" id="UP001152797">
    <property type="component" value="Unassembled WGS sequence"/>
</dbReference>